<comment type="caution">
    <text evidence="2">The sequence shown here is derived from an EMBL/GenBank/DDBJ whole genome shotgun (WGS) entry which is preliminary data.</text>
</comment>
<dbReference type="AlphaFoldDB" id="A0AAE0SPU9"/>
<reference evidence="2" key="2">
    <citation type="journal article" date="2021" name="Genome Biol. Evol.">
        <title>Developing a high-quality reference genome for a parasitic bivalve with doubly uniparental inheritance (Bivalvia: Unionida).</title>
        <authorList>
            <person name="Smith C.H."/>
        </authorList>
    </citation>
    <scope>NUCLEOTIDE SEQUENCE</scope>
    <source>
        <strain evidence="2">CHS0354</strain>
        <tissue evidence="2">Mantle</tissue>
    </source>
</reference>
<organism evidence="2 3">
    <name type="scientific">Potamilus streckersoni</name>
    <dbReference type="NCBI Taxonomy" id="2493646"/>
    <lineage>
        <taxon>Eukaryota</taxon>
        <taxon>Metazoa</taxon>
        <taxon>Spiralia</taxon>
        <taxon>Lophotrochozoa</taxon>
        <taxon>Mollusca</taxon>
        <taxon>Bivalvia</taxon>
        <taxon>Autobranchia</taxon>
        <taxon>Heteroconchia</taxon>
        <taxon>Palaeoheterodonta</taxon>
        <taxon>Unionida</taxon>
        <taxon>Unionoidea</taxon>
        <taxon>Unionidae</taxon>
        <taxon>Ambleminae</taxon>
        <taxon>Lampsilini</taxon>
        <taxon>Potamilus</taxon>
    </lineage>
</organism>
<reference evidence="2" key="3">
    <citation type="submission" date="2023-05" db="EMBL/GenBank/DDBJ databases">
        <authorList>
            <person name="Smith C.H."/>
        </authorList>
    </citation>
    <scope>NUCLEOTIDE SEQUENCE</scope>
    <source>
        <strain evidence="2">CHS0354</strain>
        <tissue evidence="2">Mantle</tissue>
    </source>
</reference>
<proteinExistence type="predicted"/>
<evidence type="ECO:0000313" key="2">
    <source>
        <dbReference type="EMBL" id="KAK3595616.1"/>
    </source>
</evidence>
<keyword evidence="3" id="KW-1185">Reference proteome</keyword>
<sequence>MGYMVDTPTNFYIQNTLGKKGCAGSTAISFDVGMAMIGETAVMETTAEAEVTEGQGHVTEGQDLEAPATTEGEAEGGYEAEAVGDTSADIAACGGCGGC</sequence>
<name>A0AAE0SPU9_9BIVA</name>
<feature type="region of interest" description="Disordered" evidence="1">
    <location>
        <begin position="46"/>
        <end position="75"/>
    </location>
</feature>
<gene>
    <name evidence="2" type="ORF">CHS0354_009580</name>
</gene>
<protein>
    <submittedName>
        <fullName evidence="2">Uncharacterized protein</fullName>
    </submittedName>
</protein>
<dbReference type="Proteomes" id="UP001195483">
    <property type="component" value="Unassembled WGS sequence"/>
</dbReference>
<dbReference type="EMBL" id="JAEAOA010000613">
    <property type="protein sequence ID" value="KAK3595616.1"/>
    <property type="molecule type" value="Genomic_DNA"/>
</dbReference>
<evidence type="ECO:0000313" key="3">
    <source>
        <dbReference type="Proteomes" id="UP001195483"/>
    </source>
</evidence>
<accession>A0AAE0SPU9</accession>
<reference evidence="2" key="1">
    <citation type="journal article" date="2021" name="Genome Biol. Evol.">
        <title>A High-Quality Reference Genome for a Parasitic Bivalve with Doubly Uniparental Inheritance (Bivalvia: Unionida).</title>
        <authorList>
            <person name="Smith C.H."/>
        </authorList>
    </citation>
    <scope>NUCLEOTIDE SEQUENCE</scope>
    <source>
        <strain evidence="2">CHS0354</strain>
    </source>
</reference>
<evidence type="ECO:0000256" key="1">
    <source>
        <dbReference type="SAM" id="MobiDB-lite"/>
    </source>
</evidence>